<name>A0A242K913_9ENTE</name>
<dbReference type="SUPFAM" id="SSF46894">
    <property type="entry name" value="C-terminal effector domain of the bipartite response regulators"/>
    <property type="match status" value="1"/>
</dbReference>
<dbReference type="Gene3D" id="1.10.10.10">
    <property type="entry name" value="Winged helix-like DNA-binding domain superfamily/Winged helix DNA-binding domain"/>
    <property type="match status" value="1"/>
</dbReference>
<dbReference type="InterPro" id="IPR001867">
    <property type="entry name" value="OmpR/PhoB-type_DNA-bd"/>
</dbReference>
<dbReference type="InterPro" id="IPR016032">
    <property type="entry name" value="Sig_transdc_resp-reg_C-effctor"/>
</dbReference>
<reference evidence="7" key="3">
    <citation type="submission" date="2024-03" db="EMBL/GenBank/DDBJ databases">
        <title>The Genome Sequence of Enterococcus sp. DIV0242b.</title>
        <authorList>
            <consortium name="The Broad Institute Genomics Platform"/>
            <consortium name="The Broad Institute Microbial Omics Core"/>
            <consortium name="The Broad Institute Genomic Center for Infectious Diseases"/>
            <person name="Earl A."/>
            <person name="Manson A."/>
            <person name="Gilmore M."/>
            <person name="Schwartman J."/>
            <person name="Shea T."/>
            <person name="Abouelleil A."/>
            <person name="Cao P."/>
            <person name="Chapman S."/>
            <person name="Cusick C."/>
            <person name="Young S."/>
            <person name="Neafsey D."/>
            <person name="Nusbaum C."/>
            <person name="Birren B."/>
        </authorList>
    </citation>
    <scope>NUCLEOTIDE SEQUENCE</scope>
    <source>
        <strain evidence="7">9E7_DIV0242</strain>
    </source>
</reference>
<reference evidence="7" key="2">
    <citation type="submission" date="2017-05" db="EMBL/GenBank/DDBJ databases">
        <authorList>
            <consortium name="The Broad Institute Genomics Platform"/>
            <consortium name="The Broad Institute Genomic Center for Infectious Diseases"/>
            <person name="Earl A."/>
            <person name="Manson A."/>
            <person name="Schwartman J."/>
            <person name="Gilmore M."/>
            <person name="Abouelleil A."/>
            <person name="Cao P."/>
            <person name="Chapman S."/>
            <person name="Cusick C."/>
            <person name="Shea T."/>
            <person name="Young S."/>
            <person name="Neafsey D."/>
            <person name="Nusbaum C."/>
            <person name="Birren B."/>
        </authorList>
    </citation>
    <scope>NUCLEOTIDE SEQUENCE</scope>
    <source>
        <strain evidence="7">9E7_DIV0242</strain>
    </source>
</reference>
<keyword evidence="1" id="KW-0805">Transcription regulation</keyword>
<protein>
    <recommendedName>
        <fullName evidence="5">OmpR/PhoB-type domain-containing protein</fullName>
    </recommendedName>
</protein>
<feature type="DNA-binding region" description="OmpR/PhoB-type" evidence="4">
    <location>
        <begin position="124"/>
        <end position="225"/>
    </location>
</feature>
<reference evidence="6" key="1">
    <citation type="submission" date="2017-05" db="EMBL/GenBank/DDBJ databases">
        <title>The Genome Sequence of Enterococcus sp. 9E7_DIV0242.</title>
        <authorList>
            <consortium name="The Broad Institute Genomics Platform"/>
            <consortium name="The Broad Institute Genomic Center for Infectious Diseases"/>
            <person name="Earl A."/>
            <person name="Manson A."/>
            <person name="Schwartman J."/>
            <person name="Gilmore M."/>
            <person name="Abouelleil A."/>
            <person name="Cao P."/>
            <person name="Chapman S."/>
            <person name="Cusick C."/>
            <person name="Shea T."/>
            <person name="Young S."/>
            <person name="Neafsey D."/>
            <person name="Nusbaum C."/>
            <person name="Birren B."/>
        </authorList>
    </citation>
    <scope>NUCLEOTIDE SEQUENCE [LARGE SCALE GENOMIC DNA]</scope>
    <source>
        <strain evidence="6">9E7_DIV0242</strain>
    </source>
</reference>
<dbReference type="RefSeq" id="WP_086348859.1">
    <property type="nucleotide sequence ID" value="NZ_CP147247.1"/>
</dbReference>
<sequence>MNYYLGVAKEVLEENIVDVNDFSRQGFSLHVLDENARIDEEFDAVILNGNDPAVAMTSNIILRLSNTPNVYVWTVMNSSDHSQKNLYLNLGAAGVFCQGDTSEQIALTIKNILAHSVTADSGSSEERPTDPIGIKLIPNSIGLKYKGKDVYLTKNEYQIMEILINRYPHTVSYSELAQKIWRTDGEDRKFRVANLVHLLRNKLKQETGEADILLTVRSKGYRLNKNIVV</sequence>
<evidence type="ECO:0000256" key="3">
    <source>
        <dbReference type="ARBA" id="ARBA00023163"/>
    </source>
</evidence>
<dbReference type="Pfam" id="PF00486">
    <property type="entry name" value="Trans_reg_C"/>
    <property type="match status" value="1"/>
</dbReference>
<evidence type="ECO:0000313" key="6">
    <source>
        <dbReference type="EMBL" id="OTP17664.1"/>
    </source>
</evidence>
<dbReference type="GO" id="GO:0003677">
    <property type="term" value="F:DNA binding"/>
    <property type="evidence" value="ECO:0007669"/>
    <property type="project" value="UniProtKB-UniRule"/>
</dbReference>
<proteinExistence type="predicted"/>
<dbReference type="CDD" id="cd00383">
    <property type="entry name" value="trans_reg_C"/>
    <property type="match status" value="1"/>
</dbReference>
<organism evidence="6">
    <name type="scientific">Candidatus Enterococcus clewellii</name>
    <dbReference type="NCBI Taxonomy" id="1834193"/>
    <lineage>
        <taxon>Bacteria</taxon>
        <taxon>Bacillati</taxon>
        <taxon>Bacillota</taxon>
        <taxon>Bacilli</taxon>
        <taxon>Lactobacillales</taxon>
        <taxon>Enterococcaceae</taxon>
        <taxon>Enterococcus</taxon>
    </lineage>
</organism>
<gene>
    <name evidence="6" type="ORF">A5888_001802</name>
    <name evidence="7" type="ORF">A5888_003045</name>
</gene>
<dbReference type="EMBL" id="CP147247">
    <property type="protein sequence ID" value="WYJ91277.1"/>
    <property type="molecule type" value="Genomic_DNA"/>
</dbReference>
<dbReference type="InterPro" id="IPR036388">
    <property type="entry name" value="WH-like_DNA-bd_sf"/>
</dbReference>
<feature type="domain" description="OmpR/PhoB-type" evidence="5">
    <location>
        <begin position="124"/>
        <end position="225"/>
    </location>
</feature>
<evidence type="ECO:0000313" key="8">
    <source>
        <dbReference type="Proteomes" id="UP000195141"/>
    </source>
</evidence>
<evidence type="ECO:0000256" key="4">
    <source>
        <dbReference type="PROSITE-ProRule" id="PRU01091"/>
    </source>
</evidence>
<keyword evidence="3" id="KW-0804">Transcription</keyword>
<evidence type="ECO:0000259" key="5">
    <source>
        <dbReference type="PROSITE" id="PS51755"/>
    </source>
</evidence>
<evidence type="ECO:0000313" key="7">
    <source>
        <dbReference type="EMBL" id="WYJ91277.1"/>
    </source>
</evidence>
<dbReference type="Proteomes" id="UP000195141">
    <property type="component" value="Chromosome"/>
</dbReference>
<dbReference type="GO" id="GO:0006355">
    <property type="term" value="P:regulation of DNA-templated transcription"/>
    <property type="evidence" value="ECO:0007669"/>
    <property type="project" value="InterPro"/>
</dbReference>
<dbReference type="GO" id="GO:0000160">
    <property type="term" value="P:phosphorelay signal transduction system"/>
    <property type="evidence" value="ECO:0007669"/>
    <property type="project" value="InterPro"/>
</dbReference>
<dbReference type="AlphaFoldDB" id="A0A242K913"/>
<evidence type="ECO:0000256" key="1">
    <source>
        <dbReference type="ARBA" id="ARBA00023015"/>
    </source>
</evidence>
<keyword evidence="8" id="KW-1185">Reference proteome</keyword>
<dbReference type="SMART" id="SM00862">
    <property type="entry name" value="Trans_reg_C"/>
    <property type="match status" value="1"/>
</dbReference>
<dbReference type="PROSITE" id="PS51755">
    <property type="entry name" value="OMPR_PHOB"/>
    <property type="match status" value="1"/>
</dbReference>
<accession>A0A242K913</accession>
<dbReference type="OrthoDB" id="9787103at2"/>
<evidence type="ECO:0000256" key="2">
    <source>
        <dbReference type="ARBA" id="ARBA00023125"/>
    </source>
</evidence>
<dbReference type="EMBL" id="NGMM01000002">
    <property type="protein sequence ID" value="OTP17664.1"/>
    <property type="molecule type" value="Genomic_DNA"/>
</dbReference>
<keyword evidence="2 4" id="KW-0238">DNA-binding</keyword>